<dbReference type="OrthoDB" id="3259529at2759"/>
<gene>
    <name evidence="1" type="ORF">CC78DRAFT_114146</name>
</gene>
<dbReference type="EMBL" id="ML986760">
    <property type="protein sequence ID" value="KAF2258498.1"/>
    <property type="molecule type" value="Genomic_DNA"/>
</dbReference>
<organism evidence="1 2">
    <name type="scientific">Lojkania enalia</name>
    <dbReference type="NCBI Taxonomy" id="147567"/>
    <lineage>
        <taxon>Eukaryota</taxon>
        <taxon>Fungi</taxon>
        <taxon>Dikarya</taxon>
        <taxon>Ascomycota</taxon>
        <taxon>Pezizomycotina</taxon>
        <taxon>Dothideomycetes</taxon>
        <taxon>Pleosporomycetidae</taxon>
        <taxon>Pleosporales</taxon>
        <taxon>Pleosporales incertae sedis</taxon>
        <taxon>Lojkania</taxon>
    </lineage>
</organism>
<proteinExistence type="predicted"/>
<dbReference type="Proteomes" id="UP000800093">
    <property type="component" value="Unassembled WGS sequence"/>
</dbReference>
<reference evidence="2" key="1">
    <citation type="journal article" date="2020" name="Stud. Mycol.">
        <title>101 Dothideomycetes genomes: A test case for predicting lifestyles and emergence of pathogens.</title>
        <authorList>
            <person name="Haridas S."/>
            <person name="Albert R."/>
            <person name="Binder M."/>
            <person name="Bloem J."/>
            <person name="LaButti K."/>
            <person name="Salamov A."/>
            <person name="Andreopoulos B."/>
            <person name="Baker S."/>
            <person name="Barry K."/>
            <person name="Bills G."/>
            <person name="Bluhm B."/>
            <person name="Cannon C."/>
            <person name="Castanera R."/>
            <person name="Culley D."/>
            <person name="Daum C."/>
            <person name="Ezra D."/>
            <person name="Gonzalez J."/>
            <person name="Henrissat B."/>
            <person name="Kuo A."/>
            <person name="Liang C."/>
            <person name="Lipzen A."/>
            <person name="Lutzoni F."/>
            <person name="Magnuson J."/>
            <person name="Mondo S."/>
            <person name="Nolan M."/>
            <person name="Ohm R."/>
            <person name="Pangilinan J."/>
            <person name="Park H.-J."/>
            <person name="Ramirez L."/>
            <person name="Alfaro M."/>
            <person name="Sun H."/>
            <person name="Tritt A."/>
            <person name="Yoshinaga Y."/>
            <person name="Zwiers L.-H."/>
            <person name="Turgeon B."/>
            <person name="Goodwin S."/>
            <person name="Spatafora J."/>
            <person name="Crous P."/>
            <person name="Grigoriev I."/>
        </authorList>
    </citation>
    <scope>NUCLEOTIDE SEQUENCE [LARGE SCALE GENOMIC DNA]</scope>
    <source>
        <strain evidence="2">CBS 304.66</strain>
    </source>
</reference>
<dbReference type="PROSITE" id="PS51257">
    <property type="entry name" value="PROKAR_LIPOPROTEIN"/>
    <property type="match status" value="1"/>
</dbReference>
<evidence type="ECO:0000313" key="1">
    <source>
        <dbReference type="EMBL" id="KAF2258498.1"/>
    </source>
</evidence>
<name>A0A9P4K0L1_9PLEO</name>
<protein>
    <submittedName>
        <fullName evidence="1">Uncharacterized protein</fullName>
    </submittedName>
</protein>
<accession>A0A9P4K0L1</accession>
<evidence type="ECO:0000313" key="2">
    <source>
        <dbReference type="Proteomes" id="UP000800093"/>
    </source>
</evidence>
<comment type="caution">
    <text evidence="1">The sequence shown here is derived from an EMBL/GenBank/DDBJ whole genome shotgun (WGS) entry which is preliminary data.</text>
</comment>
<sequence>MRTERLADAAIALHHILTSANIKYGIFGGFAIGCVGGPRQSKNVNCLAATTKEYALRLLDGREGFVAVQVLKPRDDYVTFLWSDYPERSETVLVEIFCEQFAGAQYSMQNIRCNACPVYGSRRGHDTIKFLDPFYLFKGMLRAAAYRNKPHDEQDLRYLESRYFGWIAAGKDTLSLEVVGLALRRYPDLETLFIRIGIDVAKAKLAVRGVNPDRAPVLGAVQRGLLG</sequence>
<dbReference type="AlphaFoldDB" id="A0A9P4K0L1"/>
<keyword evidence="2" id="KW-1185">Reference proteome</keyword>